<comment type="caution">
    <text evidence="1">The sequence shown here is derived from an EMBL/GenBank/DDBJ whole genome shotgun (WGS) entry which is preliminary data.</text>
</comment>
<feature type="non-terminal residue" evidence="1">
    <location>
        <position position="335"/>
    </location>
</feature>
<keyword evidence="2" id="KW-1185">Reference proteome</keyword>
<accession>A0ACC3TFA3</accession>
<sequence>MAPNNRQIPTFRISGPSYAPVAAQAATVTTPLRAAASTTPMSIDTSDPPRLAEIDLLEDTGGDSDSEPDLPTVAEIAAAATTARANAVATPLSASSSASSATSSSASLAVSPGPSVAETPAPRSRVFYTEDHKLAIMKLCDRYQGEYTPGNRTKFFQMIANLFNEDNVVNLLKKRRQEQKEKSGVAEADTDLKQALDSFLVRFDTVNAEVISSKSLEKQRVDASREDQEVTRVVRDKMIVSKKRLDERKSDGSDVEEVTSHGGHKRARSRPRRAEGPISIDIGLGTATEHMASVFERSIDKLIAAPIVLPDNERPSKIDEKVEGLEHDVQELKDN</sequence>
<gene>
    <name evidence="1" type="ORF">V1517DRAFT_377037</name>
</gene>
<name>A0ACC3TFA3_9ASCO</name>
<dbReference type="Proteomes" id="UP001489719">
    <property type="component" value="Unassembled WGS sequence"/>
</dbReference>
<evidence type="ECO:0000313" key="2">
    <source>
        <dbReference type="Proteomes" id="UP001489719"/>
    </source>
</evidence>
<organism evidence="1 2">
    <name type="scientific">Lipomyces orientalis</name>
    <dbReference type="NCBI Taxonomy" id="1233043"/>
    <lineage>
        <taxon>Eukaryota</taxon>
        <taxon>Fungi</taxon>
        <taxon>Dikarya</taxon>
        <taxon>Ascomycota</taxon>
        <taxon>Saccharomycotina</taxon>
        <taxon>Lipomycetes</taxon>
        <taxon>Lipomycetales</taxon>
        <taxon>Lipomycetaceae</taxon>
        <taxon>Lipomyces</taxon>
    </lineage>
</organism>
<evidence type="ECO:0000313" key="1">
    <source>
        <dbReference type="EMBL" id="KAK9318788.1"/>
    </source>
</evidence>
<proteinExistence type="predicted"/>
<dbReference type="EMBL" id="MU970311">
    <property type="protein sequence ID" value="KAK9318788.1"/>
    <property type="molecule type" value="Genomic_DNA"/>
</dbReference>
<protein>
    <submittedName>
        <fullName evidence="1">Uncharacterized protein</fullName>
    </submittedName>
</protein>
<reference evidence="2" key="1">
    <citation type="journal article" date="2024" name="Front. Bioeng. Biotechnol.">
        <title>Genome-scale model development and genomic sequencing of the oleaginous clade Lipomyces.</title>
        <authorList>
            <person name="Czajka J.J."/>
            <person name="Han Y."/>
            <person name="Kim J."/>
            <person name="Mondo S.J."/>
            <person name="Hofstad B.A."/>
            <person name="Robles A."/>
            <person name="Haridas S."/>
            <person name="Riley R."/>
            <person name="LaButti K."/>
            <person name="Pangilinan J."/>
            <person name="Andreopoulos W."/>
            <person name="Lipzen A."/>
            <person name="Yan J."/>
            <person name="Wang M."/>
            <person name="Ng V."/>
            <person name="Grigoriev I.V."/>
            <person name="Spatafora J.W."/>
            <person name="Magnuson J.K."/>
            <person name="Baker S.E."/>
            <person name="Pomraning K.R."/>
        </authorList>
    </citation>
    <scope>NUCLEOTIDE SEQUENCE [LARGE SCALE GENOMIC DNA]</scope>
    <source>
        <strain evidence="2">CBS 10300</strain>
    </source>
</reference>